<dbReference type="PRINTS" id="PR00455">
    <property type="entry name" value="HTHTETR"/>
</dbReference>
<evidence type="ECO:0000313" key="7">
    <source>
        <dbReference type="Proteomes" id="UP000278222"/>
    </source>
</evidence>
<evidence type="ECO:0000256" key="4">
    <source>
        <dbReference type="PROSITE-ProRule" id="PRU00335"/>
    </source>
</evidence>
<dbReference type="InterPro" id="IPR036271">
    <property type="entry name" value="Tet_transcr_reg_TetR-rel_C_sf"/>
</dbReference>
<accession>A0A3N1L0V7</accession>
<dbReference type="EMBL" id="RJKX01000015">
    <property type="protein sequence ID" value="ROP84238.1"/>
    <property type="molecule type" value="Genomic_DNA"/>
</dbReference>
<dbReference type="AlphaFoldDB" id="A0A3N1L0V7"/>
<dbReference type="InterPro" id="IPR009057">
    <property type="entry name" value="Homeodomain-like_sf"/>
</dbReference>
<comment type="caution">
    <text evidence="6">The sequence shown here is derived from an EMBL/GenBank/DDBJ whole genome shotgun (WGS) entry which is preliminary data.</text>
</comment>
<dbReference type="Proteomes" id="UP000278222">
    <property type="component" value="Unassembled WGS sequence"/>
</dbReference>
<dbReference type="Pfam" id="PF16925">
    <property type="entry name" value="TetR_C_13"/>
    <property type="match status" value="1"/>
</dbReference>
<keyword evidence="2 4" id="KW-0238">DNA-binding</keyword>
<dbReference type="Pfam" id="PF00440">
    <property type="entry name" value="TetR_N"/>
    <property type="match status" value="1"/>
</dbReference>
<dbReference type="InterPro" id="IPR001647">
    <property type="entry name" value="HTH_TetR"/>
</dbReference>
<evidence type="ECO:0000256" key="2">
    <source>
        <dbReference type="ARBA" id="ARBA00023125"/>
    </source>
</evidence>
<dbReference type="SUPFAM" id="SSF46689">
    <property type="entry name" value="Homeodomain-like"/>
    <property type="match status" value="1"/>
</dbReference>
<dbReference type="GO" id="GO:0003677">
    <property type="term" value="F:DNA binding"/>
    <property type="evidence" value="ECO:0007669"/>
    <property type="project" value="UniProtKB-UniRule"/>
</dbReference>
<evidence type="ECO:0000259" key="5">
    <source>
        <dbReference type="PROSITE" id="PS50977"/>
    </source>
</evidence>
<dbReference type="RefSeq" id="WP_123692003.1">
    <property type="nucleotide sequence ID" value="NZ_AP019700.1"/>
</dbReference>
<dbReference type="PANTHER" id="PTHR47506:SF7">
    <property type="entry name" value="TRANSCRIPTIONAL REGULATORY PROTEIN"/>
    <property type="match status" value="1"/>
</dbReference>
<sequence length="193" mass="20205">MRVTKEQAARNRDRIVEVAGELFRRHGFDGIGIADVMKAAGLTHGGFYGHFASKEDLAAQASAAALEAGRARWQRLGEKAGDGAFSAFVERYLSPIHRDAPERGCVLAALGAESARQPGPVRDAAASGIDRLADVVAGMLPAAAPAERRRHALAVLAQMVGAMVLARAAGDSELSDEILAAARAALEPQADRA</sequence>
<feature type="domain" description="HTH tetR-type" evidence="5">
    <location>
        <begin position="9"/>
        <end position="69"/>
    </location>
</feature>
<dbReference type="InterPro" id="IPR011075">
    <property type="entry name" value="TetR_C"/>
</dbReference>
<dbReference type="Gene3D" id="1.10.357.10">
    <property type="entry name" value="Tetracycline Repressor, domain 2"/>
    <property type="match status" value="1"/>
</dbReference>
<organism evidence="6 7">
    <name type="scientific">Stella humosa</name>
    <dbReference type="NCBI Taxonomy" id="94"/>
    <lineage>
        <taxon>Bacteria</taxon>
        <taxon>Pseudomonadati</taxon>
        <taxon>Pseudomonadota</taxon>
        <taxon>Alphaproteobacteria</taxon>
        <taxon>Rhodospirillales</taxon>
        <taxon>Stellaceae</taxon>
        <taxon>Stella</taxon>
    </lineage>
</organism>
<dbReference type="PANTHER" id="PTHR47506">
    <property type="entry name" value="TRANSCRIPTIONAL REGULATORY PROTEIN"/>
    <property type="match status" value="1"/>
</dbReference>
<dbReference type="OrthoDB" id="9798857at2"/>
<gene>
    <name evidence="6" type="ORF">EDC65_3586</name>
</gene>
<name>A0A3N1L0V7_9PROT</name>
<evidence type="ECO:0000313" key="6">
    <source>
        <dbReference type="EMBL" id="ROP84238.1"/>
    </source>
</evidence>
<protein>
    <submittedName>
        <fullName evidence="6">TetR family transcriptional regulator</fullName>
    </submittedName>
</protein>
<keyword evidence="7" id="KW-1185">Reference proteome</keyword>
<proteinExistence type="predicted"/>
<dbReference type="PROSITE" id="PS50977">
    <property type="entry name" value="HTH_TETR_2"/>
    <property type="match status" value="1"/>
</dbReference>
<dbReference type="SUPFAM" id="SSF48498">
    <property type="entry name" value="Tetracyclin repressor-like, C-terminal domain"/>
    <property type="match status" value="1"/>
</dbReference>
<feature type="DNA-binding region" description="H-T-H motif" evidence="4">
    <location>
        <begin position="32"/>
        <end position="51"/>
    </location>
</feature>
<evidence type="ECO:0000256" key="3">
    <source>
        <dbReference type="ARBA" id="ARBA00023163"/>
    </source>
</evidence>
<keyword evidence="1" id="KW-0805">Transcription regulation</keyword>
<evidence type="ECO:0000256" key="1">
    <source>
        <dbReference type="ARBA" id="ARBA00023015"/>
    </source>
</evidence>
<dbReference type="Gene3D" id="1.10.10.60">
    <property type="entry name" value="Homeodomain-like"/>
    <property type="match status" value="1"/>
</dbReference>
<keyword evidence="3" id="KW-0804">Transcription</keyword>
<reference evidence="6 7" key="1">
    <citation type="submission" date="2018-11" db="EMBL/GenBank/DDBJ databases">
        <title>Genomic Encyclopedia of Type Strains, Phase IV (KMG-IV): sequencing the most valuable type-strain genomes for metagenomic binning, comparative biology and taxonomic classification.</title>
        <authorList>
            <person name="Goeker M."/>
        </authorList>
    </citation>
    <scope>NUCLEOTIDE SEQUENCE [LARGE SCALE GENOMIC DNA]</scope>
    <source>
        <strain evidence="6 7">DSM 5900</strain>
    </source>
</reference>